<dbReference type="PANTHER" id="PTHR43793:SF1">
    <property type="entry name" value="FAD SYNTHASE"/>
    <property type="match status" value="1"/>
</dbReference>
<proteinExistence type="predicted"/>
<dbReference type="GO" id="GO:0016779">
    <property type="term" value="F:nucleotidyltransferase activity"/>
    <property type="evidence" value="ECO:0007669"/>
    <property type="project" value="UniProtKB-KW"/>
</dbReference>
<evidence type="ECO:0000259" key="3">
    <source>
        <dbReference type="Pfam" id="PF01467"/>
    </source>
</evidence>
<keyword evidence="1" id="KW-0808">Transferase</keyword>
<name>A0A1F5HV34_9BACT</name>
<gene>
    <name evidence="4" type="ORF">A3I53_04525</name>
</gene>
<dbReference type="SUPFAM" id="SSF52374">
    <property type="entry name" value="Nucleotidylyl transferase"/>
    <property type="match status" value="1"/>
</dbReference>
<sequence>MNLLKLKEIPKIISDEYQGKRVVFMSGAFDLFHYGHFHALYTASQLGDIFVLQIDGNRLVKNRKGKERPFMDEKERAQIITSLKFVNFAFISNTPSEDIRTLQMINPDVFVRAKLHTETNLDRKIREKTILTKMTRGRIVWLEQTPEISTTKIVSALIKPNDFHFNPRKNLSMKSTSLAN</sequence>
<dbReference type="InterPro" id="IPR004821">
    <property type="entry name" value="Cyt_trans-like"/>
</dbReference>
<dbReference type="NCBIfam" id="TIGR00125">
    <property type="entry name" value="cyt_tran_rel"/>
    <property type="match status" value="1"/>
</dbReference>
<dbReference type="Pfam" id="PF01467">
    <property type="entry name" value="CTP_transf_like"/>
    <property type="match status" value="1"/>
</dbReference>
<dbReference type="Proteomes" id="UP000178845">
    <property type="component" value="Unassembled WGS sequence"/>
</dbReference>
<evidence type="ECO:0000256" key="1">
    <source>
        <dbReference type="ARBA" id="ARBA00022679"/>
    </source>
</evidence>
<dbReference type="InterPro" id="IPR050385">
    <property type="entry name" value="Archaeal_FAD_synthase"/>
</dbReference>
<organism evidence="4 5">
    <name type="scientific">Candidatus Curtissbacteria bacterium RIFCSPLOWO2_02_FULL_40_13b</name>
    <dbReference type="NCBI Taxonomy" id="1797733"/>
    <lineage>
        <taxon>Bacteria</taxon>
        <taxon>Candidatus Curtissiibacteriota</taxon>
    </lineage>
</organism>
<dbReference type="EMBL" id="MFBW01000029">
    <property type="protein sequence ID" value="OGE07926.1"/>
    <property type="molecule type" value="Genomic_DNA"/>
</dbReference>
<evidence type="ECO:0000313" key="4">
    <source>
        <dbReference type="EMBL" id="OGE07926.1"/>
    </source>
</evidence>
<evidence type="ECO:0000313" key="5">
    <source>
        <dbReference type="Proteomes" id="UP000178845"/>
    </source>
</evidence>
<dbReference type="Gene3D" id="3.40.50.620">
    <property type="entry name" value="HUPs"/>
    <property type="match status" value="1"/>
</dbReference>
<dbReference type="AlphaFoldDB" id="A0A1F5HV34"/>
<evidence type="ECO:0000256" key="2">
    <source>
        <dbReference type="ARBA" id="ARBA00022695"/>
    </source>
</evidence>
<accession>A0A1F5HV34</accession>
<dbReference type="PANTHER" id="PTHR43793">
    <property type="entry name" value="FAD SYNTHASE"/>
    <property type="match status" value="1"/>
</dbReference>
<comment type="caution">
    <text evidence="4">The sequence shown here is derived from an EMBL/GenBank/DDBJ whole genome shotgun (WGS) entry which is preliminary data.</text>
</comment>
<feature type="domain" description="Cytidyltransferase-like" evidence="3">
    <location>
        <begin position="25"/>
        <end position="154"/>
    </location>
</feature>
<protein>
    <recommendedName>
        <fullName evidence="3">Cytidyltransferase-like domain-containing protein</fullName>
    </recommendedName>
</protein>
<keyword evidence="2" id="KW-0548">Nucleotidyltransferase</keyword>
<dbReference type="InterPro" id="IPR014729">
    <property type="entry name" value="Rossmann-like_a/b/a_fold"/>
</dbReference>
<reference evidence="4 5" key="1">
    <citation type="journal article" date="2016" name="Nat. Commun.">
        <title>Thousands of microbial genomes shed light on interconnected biogeochemical processes in an aquifer system.</title>
        <authorList>
            <person name="Anantharaman K."/>
            <person name="Brown C.T."/>
            <person name="Hug L.A."/>
            <person name="Sharon I."/>
            <person name="Castelle C.J."/>
            <person name="Probst A.J."/>
            <person name="Thomas B.C."/>
            <person name="Singh A."/>
            <person name="Wilkins M.J."/>
            <person name="Karaoz U."/>
            <person name="Brodie E.L."/>
            <person name="Williams K.H."/>
            <person name="Hubbard S.S."/>
            <person name="Banfield J.F."/>
        </authorList>
    </citation>
    <scope>NUCLEOTIDE SEQUENCE [LARGE SCALE GENOMIC DNA]</scope>
</reference>